<dbReference type="OrthoDB" id="746143at2"/>
<name>A0A2D1U876_9SPHI</name>
<dbReference type="EMBL" id="CP024091">
    <property type="protein sequence ID" value="ATP57819.1"/>
    <property type="molecule type" value="Genomic_DNA"/>
</dbReference>
<protein>
    <submittedName>
        <fullName evidence="1">Uncharacterized protein</fullName>
    </submittedName>
</protein>
<dbReference type="RefSeq" id="WP_099439731.1">
    <property type="nucleotide sequence ID" value="NZ_CP024091.1"/>
</dbReference>
<accession>A0A2D1U876</accession>
<evidence type="ECO:0000313" key="1">
    <source>
        <dbReference type="EMBL" id="ATP57819.1"/>
    </source>
</evidence>
<evidence type="ECO:0000313" key="2">
    <source>
        <dbReference type="Proteomes" id="UP000223749"/>
    </source>
</evidence>
<proteinExistence type="predicted"/>
<sequence>MLKHITLLLLLCSFLFDIKAQHPPVFEGMVTDTNAIALNDLNINLVKYSYGKPKISFLAIHDDEDTGVKAAFEYIQFNGGSIIDCQYGGTRNFKFSKDGFNFQTDPNSIYTQEGIIMGLVKYGNVDNDEVLMQLERTGNLILTYYNPKKLGYIFTLHNNADGGFGISSYLKGYELESAADSVFINFEMDNDDLILVTDLKLFNRLKQEKVNVILQSPDAPDDGSLSVYAMGKNIPYINVEVQHGHQYENLRLIEIAVKALYDTYPALKTKALE</sequence>
<organism evidence="1 2">
    <name type="scientific">Pedobacter ginsengisoli</name>
    <dbReference type="NCBI Taxonomy" id="363852"/>
    <lineage>
        <taxon>Bacteria</taxon>
        <taxon>Pseudomonadati</taxon>
        <taxon>Bacteroidota</taxon>
        <taxon>Sphingobacteriia</taxon>
        <taxon>Sphingobacteriales</taxon>
        <taxon>Sphingobacteriaceae</taxon>
        <taxon>Pedobacter</taxon>
    </lineage>
</organism>
<dbReference type="Proteomes" id="UP000223749">
    <property type="component" value="Chromosome"/>
</dbReference>
<dbReference type="AlphaFoldDB" id="A0A2D1U876"/>
<keyword evidence="2" id="KW-1185">Reference proteome</keyword>
<gene>
    <name evidence="1" type="ORF">CPT03_15790</name>
</gene>
<reference evidence="1 2" key="1">
    <citation type="submission" date="2017-10" db="EMBL/GenBank/DDBJ databases">
        <title>Whole genome of Pedobacter ginsengisoli T01R-27 isolated from tomato rhizosphere.</title>
        <authorList>
            <person name="Weon H.-Y."/>
            <person name="Lee S.A."/>
            <person name="Sang M.K."/>
            <person name="Song J."/>
        </authorList>
    </citation>
    <scope>NUCLEOTIDE SEQUENCE [LARGE SCALE GENOMIC DNA]</scope>
    <source>
        <strain evidence="1 2">T01R-27</strain>
    </source>
</reference>
<dbReference type="KEGG" id="pgs:CPT03_15790"/>